<evidence type="ECO:0000313" key="7">
    <source>
        <dbReference type="Proteomes" id="UP001149163"/>
    </source>
</evidence>
<dbReference type="OrthoDB" id="416217at2759"/>
<gene>
    <name evidence="6" type="ORF">N7482_007280</name>
</gene>
<evidence type="ECO:0000259" key="5">
    <source>
        <dbReference type="Pfam" id="PF00172"/>
    </source>
</evidence>
<dbReference type="GO" id="GO:0008270">
    <property type="term" value="F:zinc ion binding"/>
    <property type="evidence" value="ECO:0007669"/>
    <property type="project" value="InterPro"/>
</dbReference>
<dbReference type="Proteomes" id="UP001149163">
    <property type="component" value="Unassembled WGS sequence"/>
</dbReference>
<dbReference type="PANTHER" id="PTHR47657:SF13">
    <property type="entry name" value="ZN(2)-C6 FUNGAL-TYPE DOMAIN-CONTAINING PROTEIN-RELATED"/>
    <property type="match status" value="1"/>
</dbReference>
<evidence type="ECO:0000256" key="4">
    <source>
        <dbReference type="SAM" id="MobiDB-lite"/>
    </source>
</evidence>
<evidence type="ECO:0000256" key="2">
    <source>
        <dbReference type="ARBA" id="ARBA00023163"/>
    </source>
</evidence>
<dbReference type="InterPro" id="IPR021858">
    <property type="entry name" value="Fun_TF"/>
</dbReference>
<dbReference type="GO" id="GO:0000981">
    <property type="term" value="F:DNA-binding transcription factor activity, RNA polymerase II-specific"/>
    <property type="evidence" value="ECO:0007669"/>
    <property type="project" value="InterPro"/>
</dbReference>
<dbReference type="InterPro" id="IPR001138">
    <property type="entry name" value="Zn2Cys6_DnaBD"/>
</dbReference>
<feature type="compositionally biased region" description="Polar residues" evidence="4">
    <location>
        <begin position="47"/>
        <end position="60"/>
    </location>
</feature>
<accession>A0A9W9LKF7</accession>
<reference evidence="6" key="2">
    <citation type="journal article" date="2023" name="IMA Fungus">
        <title>Comparative genomic study of the Penicillium genus elucidates a diverse pangenome and 15 lateral gene transfer events.</title>
        <authorList>
            <person name="Petersen C."/>
            <person name="Sorensen T."/>
            <person name="Nielsen M.R."/>
            <person name="Sondergaard T.E."/>
            <person name="Sorensen J.L."/>
            <person name="Fitzpatrick D.A."/>
            <person name="Frisvad J.C."/>
            <person name="Nielsen K.L."/>
        </authorList>
    </citation>
    <scope>NUCLEOTIDE SEQUENCE</scope>
    <source>
        <strain evidence="6">IBT 26290</strain>
    </source>
</reference>
<keyword evidence="3" id="KW-0539">Nucleus</keyword>
<evidence type="ECO:0000313" key="6">
    <source>
        <dbReference type="EMBL" id="KAJ5160276.1"/>
    </source>
</evidence>
<dbReference type="InterPro" id="IPR052400">
    <property type="entry name" value="Zn2-C6_fungal_TF"/>
</dbReference>
<keyword evidence="1" id="KW-0805">Transcription regulation</keyword>
<feature type="domain" description="Zn(2)-C6 fungal-type" evidence="5">
    <location>
        <begin position="18"/>
        <end position="40"/>
    </location>
</feature>
<sequence>MRGITLGCEADSDDDLSQCDEKKPICTNCDNHGVDCSFSTVTPTIPASESPSANANISETSPEEQPKTRSRRFQPYQYSTGGVKQTFKLSKPKDQTQPPIRSTEAGSKFISLADLQLFHNYTVATYRTIVDDGDQYGIWQTQIVQWGMEFPSILHLILAMSALHLAYNNPASRDKYIQQADEHFTFGVRTVTNILSQLDAENCQKIYIAAVLICFIYFGRGPWPGEYLIFSDTGAAEWQVLLRGVKLILMSHHAKVFSGILEPKGEEPEHSLSDSMRVELHEHTIHVEALRRLVEQEITDEADRSMCTAAINDLLEIMREVYTKRSHGNPGVGLMHLLIGWIYRLPGELVGRLEQKESRALVILAHWVVLLKYMDSVWFMRGWAEHVLMGISASLQPEYQYWIEWPLRRVQQAD</sequence>
<dbReference type="CDD" id="cd00067">
    <property type="entry name" value="GAL4"/>
    <property type="match status" value="1"/>
</dbReference>
<dbReference type="EMBL" id="JAPQKN010000004">
    <property type="protein sequence ID" value="KAJ5160276.1"/>
    <property type="molecule type" value="Genomic_DNA"/>
</dbReference>
<proteinExistence type="predicted"/>
<evidence type="ECO:0000256" key="3">
    <source>
        <dbReference type="ARBA" id="ARBA00023242"/>
    </source>
</evidence>
<keyword evidence="2" id="KW-0804">Transcription</keyword>
<dbReference type="RefSeq" id="XP_056541834.1">
    <property type="nucleotide sequence ID" value="XM_056689405.1"/>
</dbReference>
<keyword evidence="7" id="KW-1185">Reference proteome</keyword>
<evidence type="ECO:0000256" key="1">
    <source>
        <dbReference type="ARBA" id="ARBA00023015"/>
    </source>
</evidence>
<protein>
    <recommendedName>
        <fullName evidence="5">Zn(2)-C6 fungal-type domain-containing protein</fullName>
    </recommendedName>
</protein>
<dbReference type="PANTHER" id="PTHR47657">
    <property type="entry name" value="STEROL REGULATORY ELEMENT-BINDING PROTEIN ECM22"/>
    <property type="match status" value="1"/>
</dbReference>
<organism evidence="6 7">
    <name type="scientific">Penicillium canariense</name>
    <dbReference type="NCBI Taxonomy" id="189055"/>
    <lineage>
        <taxon>Eukaryota</taxon>
        <taxon>Fungi</taxon>
        <taxon>Dikarya</taxon>
        <taxon>Ascomycota</taxon>
        <taxon>Pezizomycotina</taxon>
        <taxon>Eurotiomycetes</taxon>
        <taxon>Eurotiomycetidae</taxon>
        <taxon>Eurotiales</taxon>
        <taxon>Aspergillaceae</taxon>
        <taxon>Penicillium</taxon>
    </lineage>
</organism>
<dbReference type="GeneID" id="81428581"/>
<comment type="caution">
    <text evidence="6">The sequence shown here is derived from an EMBL/GenBank/DDBJ whole genome shotgun (WGS) entry which is preliminary data.</text>
</comment>
<dbReference type="AlphaFoldDB" id="A0A9W9LKF7"/>
<dbReference type="Pfam" id="PF11951">
    <property type="entry name" value="Fungal_trans_2"/>
    <property type="match status" value="1"/>
</dbReference>
<dbReference type="Pfam" id="PF00172">
    <property type="entry name" value="Zn_clus"/>
    <property type="match status" value="1"/>
</dbReference>
<reference evidence="6" key="1">
    <citation type="submission" date="2022-11" db="EMBL/GenBank/DDBJ databases">
        <authorList>
            <person name="Petersen C."/>
        </authorList>
    </citation>
    <scope>NUCLEOTIDE SEQUENCE</scope>
    <source>
        <strain evidence="6">IBT 26290</strain>
    </source>
</reference>
<feature type="region of interest" description="Disordered" evidence="4">
    <location>
        <begin position="47"/>
        <end position="75"/>
    </location>
</feature>
<name>A0A9W9LKF7_9EURO</name>